<dbReference type="NCBIfam" id="TIGR01563">
    <property type="entry name" value="gp16_SPP1"/>
    <property type="match status" value="1"/>
</dbReference>
<evidence type="ECO:0000313" key="1">
    <source>
        <dbReference type="EMBL" id="MCX7570408.1"/>
    </source>
</evidence>
<dbReference type="EMBL" id="JAPMLT010000004">
    <property type="protein sequence ID" value="MCX7570408.1"/>
    <property type="molecule type" value="Genomic_DNA"/>
</dbReference>
<accession>A0ABT3X0H4</accession>
<dbReference type="Proteomes" id="UP001208017">
    <property type="component" value="Unassembled WGS sequence"/>
</dbReference>
<keyword evidence="2" id="KW-1185">Reference proteome</keyword>
<comment type="caution">
    <text evidence="1">The sequence shown here is derived from an EMBL/GenBank/DDBJ whole genome shotgun (WGS) entry which is preliminary data.</text>
</comment>
<protein>
    <submittedName>
        <fullName evidence="1">Phage head closure protein</fullName>
    </submittedName>
</protein>
<evidence type="ECO:0000313" key="2">
    <source>
        <dbReference type="Proteomes" id="UP001208017"/>
    </source>
</evidence>
<dbReference type="Pfam" id="PF05521">
    <property type="entry name" value="Phage_HCP"/>
    <property type="match status" value="1"/>
</dbReference>
<reference evidence="1 2" key="1">
    <citation type="submission" date="2022-11" db="EMBL/GenBank/DDBJ databases">
        <title>Study of microbial diversity in lake waters.</title>
        <authorList>
            <person name="Zhang J."/>
        </authorList>
    </citation>
    <scope>NUCLEOTIDE SEQUENCE [LARGE SCALE GENOMIC DNA]</scope>
    <source>
        <strain evidence="1 2">DT12</strain>
    </source>
</reference>
<gene>
    <name evidence="1" type="ORF">OS242_10580</name>
</gene>
<proteinExistence type="predicted"/>
<sequence length="218" mass="24603">MFKPAGVQQFATPIRVQKRVISHDENGASITSYQDAEPALDFCSWKGKGGTQTDAFTITDTAEVTMWFRPDIAEMDRVMLNDDESKAYDILNVENLDMRNMWLKLKVGRAVQDWPHLIKIQVSDLSRDADGLAVETWRDHLTIRGAVEPLQGREYDSAAAVNAEVTVRVRIRFQSGITSEMRLVYDGRIFNIKSVIDPGERHNELHLMCTEVVGMSGS</sequence>
<dbReference type="InterPro" id="IPR008767">
    <property type="entry name" value="Phage_SPP1_head-tail_adaptor"/>
</dbReference>
<name>A0ABT3X0H4_9BACL</name>
<dbReference type="Gene3D" id="2.40.10.270">
    <property type="entry name" value="Bacteriophage SPP1 head-tail adaptor protein"/>
    <property type="match status" value="2"/>
</dbReference>
<dbReference type="RefSeq" id="WP_267151653.1">
    <property type="nucleotide sequence ID" value="NZ_JAPMLT010000004.1"/>
</dbReference>
<dbReference type="InterPro" id="IPR038666">
    <property type="entry name" value="SSP1_head-tail_sf"/>
</dbReference>
<organism evidence="1 2">
    <name type="scientific">Tumebacillus lacus</name>
    <dbReference type="NCBI Taxonomy" id="2995335"/>
    <lineage>
        <taxon>Bacteria</taxon>
        <taxon>Bacillati</taxon>
        <taxon>Bacillota</taxon>
        <taxon>Bacilli</taxon>
        <taxon>Bacillales</taxon>
        <taxon>Alicyclobacillaceae</taxon>
        <taxon>Tumebacillus</taxon>
    </lineage>
</organism>